<evidence type="ECO:0000256" key="7">
    <source>
        <dbReference type="ARBA" id="ARBA00023295"/>
    </source>
</evidence>
<evidence type="ECO:0000256" key="9">
    <source>
        <dbReference type="SAM" id="SignalP"/>
    </source>
</evidence>
<dbReference type="InterPro" id="IPR041233">
    <property type="entry name" value="Melibiase_C"/>
</dbReference>
<dbReference type="EC" id="3.2.1.22" evidence="3 8"/>
<keyword evidence="7 8" id="KW-0326">Glycosidase</keyword>
<dbReference type="PROSITE" id="PS00512">
    <property type="entry name" value="ALPHA_GALACTOSIDASE"/>
    <property type="match status" value="1"/>
</dbReference>
<dbReference type="InterPro" id="IPR000111">
    <property type="entry name" value="Glyco_hydro_27/36_CS"/>
</dbReference>
<dbReference type="SUPFAM" id="SSF51011">
    <property type="entry name" value="Glycosyl hydrolase domain"/>
    <property type="match status" value="1"/>
</dbReference>
<evidence type="ECO:0000256" key="8">
    <source>
        <dbReference type="RuleBase" id="RU361168"/>
    </source>
</evidence>
<dbReference type="EMBL" id="GCKF01031912">
    <property type="protein sequence ID" value="JAG97675.1"/>
    <property type="molecule type" value="Transcribed_RNA"/>
</dbReference>
<evidence type="ECO:0000259" key="10">
    <source>
        <dbReference type="Pfam" id="PF17801"/>
    </source>
</evidence>
<dbReference type="InterPro" id="IPR013785">
    <property type="entry name" value="Aldolase_TIM"/>
</dbReference>
<evidence type="ECO:0000256" key="6">
    <source>
        <dbReference type="ARBA" id="ARBA00023157"/>
    </source>
</evidence>
<proteinExistence type="inferred from homology"/>
<dbReference type="Pfam" id="PF17801">
    <property type="entry name" value="Melibiase_C"/>
    <property type="match status" value="1"/>
</dbReference>
<feature type="signal peptide" evidence="9">
    <location>
        <begin position="1"/>
        <end position="27"/>
    </location>
</feature>
<dbReference type="PANTHER" id="PTHR11452">
    <property type="entry name" value="ALPHA-GALACTOSIDASE/ALPHA-N-ACETYLGALACTOSAMINIDASE"/>
    <property type="match status" value="1"/>
</dbReference>
<accession>A0A0D6R6Z2</accession>
<dbReference type="InterPro" id="IPR002241">
    <property type="entry name" value="Glyco_hydro_27"/>
</dbReference>
<evidence type="ECO:0000256" key="3">
    <source>
        <dbReference type="ARBA" id="ARBA00012755"/>
    </source>
</evidence>
<dbReference type="AlphaFoldDB" id="A0A0D6R6Z2"/>
<dbReference type="FunFam" id="2.60.40.1180:FF:000008">
    <property type="entry name" value="Alpha-galactosidase"/>
    <property type="match status" value="1"/>
</dbReference>
<evidence type="ECO:0000256" key="2">
    <source>
        <dbReference type="ARBA" id="ARBA00009743"/>
    </source>
</evidence>
<keyword evidence="6 8" id="KW-1015">Disulfide bond</keyword>
<comment type="similarity">
    <text evidence="2 8">Belongs to the glycosyl hydrolase 27 family.</text>
</comment>
<dbReference type="GO" id="GO:0005975">
    <property type="term" value="P:carbohydrate metabolic process"/>
    <property type="evidence" value="ECO:0007669"/>
    <property type="project" value="InterPro"/>
</dbReference>
<dbReference type="InterPro" id="IPR017853">
    <property type="entry name" value="GH"/>
</dbReference>
<protein>
    <recommendedName>
        <fullName evidence="3 8">Alpha-galactosidase</fullName>
        <ecNumber evidence="3 8">3.2.1.22</ecNumber>
    </recommendedName>
    <alternativeName>
        <fullName evidence="8">Melibiase</fullName>
    </alternativeName>
</protein>
<dbReference type="Gene3D" id="2.60.40.1180">
    <property type="entry name" value="Golgi alpha-mannosidase II"/>
    <property type="match status" value="1"/>
</dbReference>
<evidence type="ECO:0000256" key="4">
    <source>
        <dbReference type="ARBA" id="ARBA00022729"/>
    </source>
</evidence>
<reference evidence="11" key="1">
    <citation type="submission" date="2015-03" db="EMBL/GenBank/DDBJ databases">
        <title>A transcriptome of Araucaria cunninghamii, an australian fine timber species.</title>
        <authorList>
            <person name="Jing Yi C.J.Y."/>
            <person name="Yin San L.Y.S."/>
            <person name="Abdul Karim S.S."/>
            <person name="Wan Azmi N.N."/>
            <person name="Hercus R.R."/>
            <person name="Croft L.L."/>
        </authorList>
    </citation>
    <scope>NUCLEOTIDE SEQUENCE</scope>
    <source>
        <strain evidence="11">MI0301</strain>
        <tissue evidence="11">Leaf</tissue>
    </source>
</reference>
<keyword evidence="5 8" id="KW-0378">Hydrolase</keyword>
<dbReference type="PRINTS" id="PR00740">
    <property type="entry name" value="GLHYDRLASE27"/>
</dbReference>
<evidence type="ECO:0000313" key="11">
    <source>
        <dbReference type="EMBL" id="JAG97675.1"/>
    </source>
</evidence>
<keyword evidence="4 9" id="KW-0732">Signal</keyword>
<dbReference type="PANTHER" id="PTHR11452:SF33">
    <property type="entry name" value="ALPHA-GALACTOSIDASE 2"/>
    <property type="match status" value="1"/>
</dbReference>
<evidence type="ECO:0000256" key="5">
    <source>
        <dbReference type="ARBA" id="ARBA00022801"/>
    </source>
</evidence>
<dbReference type="CDD" id="cd14792">
    <property type="entry name" value="GH27"/>
    <property type="match status" value="1"/>
</dbReference>
<comment type="catalytic activity">
    <reaction evidence="1 8">
        <text>Hydrolysis of terminal, non-reducing alpha-D-galactose residues in alpha-D-galactosides, including galactose oligosaccharides, galactomannans and galactolipids.</text>
        <dbReference type="EC" id="3.2.1.22"/>
    </reaction>
</comment>
<dbReference type="Gene3D" id="3.20.20.70">
    <property type="entry name" value="Aldolase class I"/>
    <property type="match status" value="1"/>
</dbReference>
<dbReference type="FunFam" id="3.20.20.70:FF:000093">
    <property type="entry name" value="Alpha-galactosidase"/>
    <property type="match status" value="1"/>
</dbReference>
<dbReference type="InterPro" id="IPR013780">
    <property type="entry name" value="Glyco_hydro_b"/>
</dbReference>
<dbReference type="GO" id="GO:0004557">
    <property type="term" value="F:alpha-galactosidase activity"/>
    <property type="evidence" value="ECO:0007669"/>
    <property type="project" value="UniProtKB-EC"/>
</dbReference>
<sequence length="414" mass="46586">MGSVIAAFTFLTIFLAAYIQLVSFGYCHNISLDGSVGDDIFSHTRHMLENGLGQTPPMGWNSWNTFRCNVTEKIVRETADAIVATGLDKLGYVYINLDDCWAEKKRDKEGKLVARASKFPSGIKALADYIHSKGLKFGIYSDAGKYTCSRTQPGSLGHEELDAMTFASWGVDYLKYDNCYSKHILPQVRYSRMRDALLKTGRPIFYSLCEWGKLHPALWGKKVGNSWRTTGDIKGTWHSITTRADLNNKWAKYAGPGGWNDPDMLEVGNVNLTIPESRSHFALWALMKAPLLTGCDVRNMDKTTLEILSSKDLIFINQDKLGIQGRKVSRKRHVEVWAGPLAYERLVVVMWNRGKVGKNITAEWKDIGLKSNLVVQVRDAWKREELSPSYVGSLTAEVGPRDSKMYILLKESGR</sequence>
<dbReference type="SUPFAM" id="SSF51445">
    <property type="entry name" value="(Trans)glycosidases"/>
    <property type="match status" value="1"/>
</dbReference>
<evidence type="ECO:0000256" key="1">
    <source>
        <dbReference type="ARBA" id="ARBA00001255"/>
    </source>
</evidence>
<organism evidence="11">
    <name type="scientific">Araucaria cunninghamii</name>
    <name type="common">Hoop pine</name>
    <name type="synonym">Moreton Bay pine</name>
    <dbReference type="NCBI Taxonomy" id="56994"/>
    <lineage>
        <taxon>Eukaryota</taxon>
        <taxon>Viridiplantae</taxon>
        <taxon>Streptophyta</taxon>
        <taxon>Embryophyta</taxon>
        <taxon>Tracheophyta</taxon>
        <taxon>Spermatophyta</taxon>
        <taxon>Pinopsida</taxon>
        <taxon>Pinidae</taxon>
        <taxon>Conifers II</taxon>
        <taxon>Araucariales</taxon>
        <taxon>Araucariaceae</taxon>
        <taxon>Araucaria</taxon>
    </lineage>
</organism>
<feature type="domain" description="Alpha galactosidase C-terminal" evidence="10">
    <location>
        <begin position="334"/>
        <end position="408"/>
    </location>
</feature>
<name>A0A0D6R6Z2_ARACU</name>
<dbReference type="Pfam" id="PF16499">
    <property type="entry name" value="Melibiase_2"/>
    <property type="match status" value="1"/>
</dbReference>
<feature type="chain" id="PRO_5002311679" description="Alpha-galactosidase" evidence="9">
    <location>
        <begin position="28"/>
        <end position="414"/>
    </location>
</feature>